<dbReference type="KEGG" id="salm:D0Y50_12555"/>
<sequence length="66" mass="7887">MIPLLLILALKTKNPRKFPSEGLRNLHLRHWKETIPFQHEPERLCYMVVMMVCSAVIHKVDKFKIF</sequence>
<dbReference type="Proteomes" id="UP000262073">
    <property type="component" value="Chromosome"/>
</dbReference>
<gene>
    <name evidence="1" type="ORF">D0Y50_12555</name>
</gene>
<dbReference type="EMBL" id="CP031769">
    <property type="protein sequence ID" value="AXR07107.1"/>
    <property type="molecule type" value="Genomic_DNA"/>
</dbReference>
<evidence type="ECO:0000313" key="1">
    <source>
        <dbReference type="EMBL" id="AXR07107.1"/>
    </source>
</evidence>
<dbReference type="AlphaFoldDB" id="A0A346NNK0"/>
<name>A0A346NNK0_9ALTE</name>
<keyword evidence="2" id="KW-1185">Reference proteome</keyword>
<protein>
    <submittedName>
        <fullName evidence="1">Uncharacterized protein</fullName>
    </submittedName>
</protein>
<organism evidence="1 2">
    <name type="scientific">Salinimonas sediminis</name>
    <dbReference type="NCBI Taxonomy" id="2303538"/>
    <lineage>
        <taxon>Bacteria</taxon>
        <taxon>Pseudomonadati</taxon>
        <taxon>Pseudomonadota</taxon>
        <taxon>Gammaproteobacteria</taxon>
        <taxon>Alteromonadales</taxon>
        <taxon>Alteromonadaceae</taxon>
        <taxon>Alteromonas/Salinimonas group</taxon>
        <taxon>Salinimonas</taxon>
    </lineage>
</organism>
<evidence type="ECO:0000313" key="2">
    <source>
        <dbReference type="Proteomes" id="UP000262073"/>
    </source>
</evidence>
<accession>A0A346NNK0</accession>
<proteinExistence type="predicted"/>
<reference evidence="1 2" key="1">
    <citation type="submission" date="2018-08" db="EMBL/GenBank/DDBJ databases">
        <title>Salinimonas sediminis sp. nov., a piezophilic bacterium isolated from a deep-sea sediment sample from the New Britain Trench.</title>
        <authorList>
            <person name="Cao J."/>
        </authorList>
    </citation>
    <scope>NUCLEOTIDE SEQUENCE [LARGE SCALE GENOMIC DNA]</scope>
    <source>
        <strain evidence="1 2">N102</strain>
    </source>
</reference>